<gene>
    <name evidence="1" type="ORF">BCON_0176g00060</name>
</gene>
<accession>A0A4Z1HPH0</accession>
<dbReference type="EMBL" id="PQXN01000176">
    <property type="protein sequence ID" value="TGO50774.1"/>
    <property type="molecule type" value="Genomic_DNA"/>
</dbReference>
<sequence length="134" mass="15500">MCFELDVTEAGNRDICSEGNIFTREGEERTPTTISSVGGLITEADDVRNGIDFRPIKKIIAIPSKDTILSRFVLGISWAHTWYWVRLLQCVEFAHGTNQHFEMMRSPRPFRELNTVVFKNQEKRNVDFQIFSVM</sequence>
<reference evidence="1 2" key="1">
    <citation type="submission" date="2017-12" db="EMBL/GenBank/DDBJ databases">
        <title>Comparative genomics of Botrytis spp.</title>
        <authorList>
            <person name="Valero-Jimenez C.A."/>
            <person name="Tapia P."/>
            <person name="Veloso J."/>
            <person name="Silva-Moreno E."/>
            <person name="Staats M."/>
            <person name="Valdes J.H."/>
            <person name="Van Kan J.A.L."/>
        </authorList>
    </citation>
    <scope>NUCLEOTIDE SEQUENCE [LARGE SCALE GENOMIC DNA]</scope>
    <source>
        <strain evidence="1 2">MUCL11595</strain>
    </source>
</reference>
<dbReference type="Proteomes" id="UP000297527">
    <property type="component" value="Unassembled WGS sequence"/>
</dbReference>
<protein>
    <submittedName>
        <fullName evidence="1">Uncharacterized protein</fullName>
    </submittedName>
</protein>
<proteinExistence type="predicted"/>
<comment type="caution">
    <text evidence="1">The sequence shown here is derived from an EMBL/GenBank/DDBJ whole genome shotgun (WGS) entry which is preliminary data.</text>
</comment>
<organism evidence="1 2">
    <name type="scientific">Botryotinia convoluta</name>
    <dbReference type="NCBI Taxonomy" id="54673"/>
    <lineage>
        <taxon>Eukaryota</taxon>
        <taxon>Fungi</taxon>
        <taxon>Dikarya</taxon>
        <taxon>Ascomycota</taxon>
        <taxon>Pezizomycotina</taxon>
        <taxon>Leotiomycetes</taxon>
        <taxon>Helotiales</taxon>
        <taxon>Sclerotiniaceae</taxon>
        <taxon>Botryotinia</taxon>
    </lineage>
</organism>
<keyword evidence="2" id="KW-1185">Reference proteome</keyword>
<evidence type="ECO:0000313" key="2">
    <source>
        <dbReference type="Proteomes" id="UP000297527"/>
    </source>
</evidence>
<name>A0A4Z1HPH0_9HELO</name>
<dbReference type="AlphaFoldDB" id="A0A4Z1HPH0"/>
<evidence type="ECO:0000313" key="1">
    <source>
        <dbReference type="EMBL" id="TGO50774.1"/>
    </source>
</evidence>